<dbReference type="PANTHER" id="PTHR35446">
    <property type="entry name" value="SI:CH211-175M2.5"/>
    <property type="match status" value="1"/>
</dbReference>
<name>A0A839SSR0_9PROT</name>
<reference evidence="2 3" key="1">
    <citation type="submission" date="2020-08" db="EMBL/GenBank/DDBJ databases">
        <title>Genomic Encyclopedia of Type Strains, Phase III (KMG-III): the genomes of soil and plant-associated and newly described type strains.</title>
        <authorList>
            <person name="Whitman W."/>
        </authorList>
    </citation>
    <scope>NUCLEOTIDE SEQUENCE [LARGE SCALE GENOMIC DNA]</scope>
    <source>
        <strain evidence="2 3">CECT 8803</strain>
    </source>
</reference>
<dbReference type="RefSeq" id="WP_183415546.1">
    <property type="nucleotide sequence ID" value="NZ_JACHXA010000002.1"/>
</dbReference>
<proteinExistence type="predicted"/>
<keyword evidence="3" id="KW-1185">Reference proteome</keyword>
<dbReference type="InterPro" id="IPR029032">
    <property type="entry name" value="AhpD-like"/>
</dbReference>
<dbReference type="InterPro" id="IPR003779">
    <property type="entry name" value="CMD-like"/>
</dbReference>
<evidence type="ECO:0000259" key="1">
    <source>
        <dbReference type="Pfam" id="PF02627"/>
    </source>
</evidence>
<sequence>MVDFTLHTKETAPADAKRLLEASEKSFGRIPNLHAVMAESPEHLEAYQQLHGLFQKTSLSTAERNVVWLAINVEHECTYCVPAHSAIAKMQGVDDETVKALRDNTPLADPKLEALRTFTLQVVRERGHVSQQDVQAFLDAGYTQRHVLDVILGLAQKVMSNYVNHIANTPTDAAFAAFGWTPPSRAAAE</sequence>
<keyword evidence="2" id="KW-0560">Oxidoreductase</keyword>
<dbReference type="AlphaFoldDB" id="A0A839SSR0"/>
<evidence type="ECO:0000313" key="3">
    <source>
        <dbReference type="Proteomes" id="UP000581135"/>
    </source>
</evidence>
<dbReference type="Pfam" id="PF02627">
    <property type="entry name" value="CMD"/>
    <property type="match status" value="1"/>
</dbReference>
<accession>A0A839SSR0</accession>
<dbReference type="PANTHER" id="PTHR35446:SF3">
    <property type="entry name" value="CMD DOMAIN-CONTAINING PROTEIN"/>
    <property type="match status" value="1"/>
</dbReference>
<dbReference type="GO" id="GO:0051920">
    <property type="term" value="F:peroxiredoxin activity"/>
    <property type="evidence" value="ECO:0007669"/>
    <property type="project" value="InterPro"/>
</dbReference>
<feature type="domain" description="Carboxymuconolactone decarboxylase-like" evidence="1">
    <location>
        <begin position="41"/>
        <end position="105"/>
    </location>
</feature>
<protein>
    <submittedName>
        <fullName evidence="2">Putative peroxidase-related enzyme</fullName>
    </submittedName>
</protein>
<dbReference type="Proteomes" id="UP000581135">
    <property type="component" value="Unassembled WGS sequence"/>
</dbReference>
<gene>
    <name evidence="2" type="ORF">FHR98_001022</name>
</gene>
<dbReference type="SUPFAM" id="SSF69118">
    <property type="entry name" value="AhpD-like"/>
    <property type="match status" value="1"/>
</dbReference>
<comment type="caution">
    <text evidence="2">The sequence shown here is derived from an EMBL/GenBank/DDBJ whole genome shotgun (WGS) entry which is preliminary data.</text>
</comment>
<organism evidence="2 3">
    <name type="scientific">Limibacillus halophilus</name>
    <dbReference type="NCBI Taxonomy" id="1579333"/>
    <lineage>
        <taxon>Bacteria</taxon>
        <taxon>Pseudomonadati</taxon>
        <taxon>Pseudomonadota</taxon>
        <taxon>Alphaproteobacteria</taxon>
        <taxon>Rhodospirillales</taxon>
        <taxon>Rhodovibrionaceae</taxon>
        <taxon>Limibacillus</taxon>
    </lineage>
</organism>
<dbReference type="Gene3D" id="1.20.1290.10">
    <property type="entry name" value="AhpD-like"/>
    <property type="match status" value="1"/>
</dbReference>
<keyword evidence="2" id="KW-0575">Peroxidase</keyword>
<dbReference type="EMBL" id="JACHXA010000002">
    <property type="protein sequence ID" value="MBB3064750.1"/>
    <property type="molecule type" value="Genomic_DNA"/>
</dbReference>
<evidence type="ECO:0000313" key="2">
    <source>
        <dbReference type="EMBL" id="MBB3064750.1"/>
    </source>
</evidence>